<proteinExistence type="predicted"/>
<dbReference type="Proteomes" id="UP001204953">
    <property type="component" value="Unassembled WGS sequence"/>
</dbReference>
<accession>A0AAE3GYT2</accession>
<sequence>MLGSAAFTGFEGGLIFIALKSFLGISGISMGLLGGIVGGLIFVQYRRLIEGKDLPIIAVITLALMLLLPALRVGLELPLVMVVGVLAGAGAIAVTALFRLIYLLLSRLL</sequence>
<evidence type="ECO:0000313" key="3">
    <source>
        <dbReference type="Proteomes" id="UP001204953"/>
    </source>
</evidence>
<keyword evidence="2" id="KW-0418">Kinase</keyword>
<feature type="transmembrane region" description="Helical" evidence="1">
    <location>
        <begin position="79"/>
        <end position="105"/>
    </location>
</feature>
<gene>
    <name evidence="2" type="ORF">NJ959_28055</name>
</gene>
<keyword evidence="1" id="KW-1133">Transmembrane helix</keyword>
<organism evidence="2 3">
    <name type="scientific">Limnofasciculus baicalensis BBK-W-15</name>
    <dbReference type="NCBI Taxonomy" id="2699891"/>
    <lineage>
        <taxon>Bacteria</taxon>
        <taxon>Bacillati</taxon>
        <taxon>Cyanobacteriota</taxon>
        <taxon>Cyanophyceae</taxon>
        <taxon>Coleofasciculales</taxon>
        <taxon>Coleofasciculaceae</taxon>
        <taxon>Limnofasciculus</taxon>
        <taxon>Limnofasciculus baicalensis</taxon>
    </lineage>
</organism>
<keyword evidence="2" id="KW-0808">Transferase</keyword>
<reference evidence="2" key="1">
    <citation type="submission" date="2022-06" db="EMBL/GenBank/DDBJ databases">
        <title>New cyanobacteria of genus Symplocastrum in benthos of Lake Baikal.</title>
        <authorList>
            <person name="Sorokovikova E."/>
            <person name="Tikhonova I."/>
            <person name="Krasnopeev A."/>
            <person name="Evseev P."/>
            <person name="Gladkikh A."/>
            <person name="Belykh O."/>
        </authorList>
    </citation>
    <scope>NUCLEOTIDE SEQUENCE</scope>
    <source>
        <strain evidence="2">BBK-W-15</strain>
    </source>
</reference>
<keyword evidence="1" id="KW-0472">Membrane</keyword>
<dbReference type="EMBL" id="JAMZMM010000540">
    <property type="protein sequence ID" value="MCP2732291.1"/>
    <property type="molecule type" value="Genomic_DNA"/>
</dbReference>
<comment type="caution">
    <text evidence="2">The sequence shown here is derived from an EMBL/GenBank/DDBJ whole genome shotgun (WGS) entry which is preliminary data.</text>
</comment>
<feature type="non-terminal residue" evidence="2">
    <location>
        <position position="1"/>
    </location>
</feature>
<keyword evidence="1" id="KW-0812">Transmembrane</keyword>
<feature type="transmembrane region" description="Helical" evidence="1">
    <location>
        <begin position="12"/>
        <end position="42"/>
    </location>
</feature>
<dbReference type="AlphaFoldDB" id="A0AAE3GYT2"/>
<keyword evidence="3" id="KW-1185">Reference proteome</keyword>
<feature type="transmembrane region" description="Helical" evidence="1">
    <location>
        <begin position="54"/>
        <end position="73"/>
    </location>
</feature>
<name>A0AAE3GYT2_9CYAN</name>
<evidence type="ECO:0000313" key="2">
    <source>
        <dbReference type="EMBL" id="MCP2732291.1"/>
    </source>
</evidence>
<dbReference type="GO" id="GO:0004674">
    <property type="term" value="F:protein serine/threonine kinase activity"/>
    <property type="evidence" value="ECO:0007669"/>
    <property type="project" value="UniProtKB-KW"/>
</dbReference>
<evidence type="ECO:0000256" key="1">
    <source>
        <dbReference type="SAM" id="Phobius"/>
    </source>
</evidence>
<keyword evidence="2" id="KW-0723">Serine/threonine-protein kinase</keyword>
<protein>
    <submittedName>
        <fullName evidence="2">Serine/threonine protein kinase</fullName>
    </submittedName>
</protein>